<sequence>MARTTAKECFARRGHVLESLAIGMSKLVLGLLVFTPQPLTASEVIRVVDGDSLIVRLNGIPQQIRLACVNAPEIGQYPYGRLAMNAFRGLIPADSAITIYPIKKDRYGRTVAHVSTPGGVDVAGELVRKGLVFVYTRYLSDCDGPNLLLLESQARDLKQGIWSEGKQGITRPWIYRRGTNARLRCSEISSWDKAQLLLQEGHVYLDSDNDGEACEGLR</sequence>
<dbReference type="SMART" id="SM00318">
    <property type="entry name" value="SNc"/>
    <property type="match status" value="1"/>
</dbReference>
<evidence type="ECO:0000259" key="4">
    <source>
        <dbReference type="PROSITE" id="PS50830"/>
    </source>
</evidence>
<evidence type="ECO:0000256" key="1">
    <source>
        <dbReference type="ARBA" id="ARBA00022722"/>
    </source>
</evidence>
<dbReference type="InterPro" id="IPR016071">
    <property type="entry name" value="Staphylococal_nuclease_OB-fold"/>
</dbReference>
<protein>
    <submittedName>
        <fullName evidence="5">Staphylococcal nuclease homologue</fullName>
    </submittedName>
</protein>
<name>Q7U5W3_PARMW</name>
<dbReference type="AlphaFoldDB" id="Q7U5W3"/>
<keyword evidence="3" id="KW-0378">Hydrolase</keyword>
<gene>
    <name evidence="5" type="ordered locus">SYNW1578</name>
</gene>
<dbReference type="KEGG" id="syw:SYNW1578"/>
<dbReference type="GO" id="GO:0004519">
    <property type="term" value="F:endonuclease activity"/>
    <property type="evidence" value="ECO:0007669"/>
    <property type="project" value="UniProtKB-KW"/>
</dbReference>
<feature type="domain" description="TNase-like" evidence="4">
    <location>
        <begin position="38"/>
        <end position="164"/>
    </location>
</feature>
<dbReference type="Proteomes" id="UP000001422">
    <property type="component" value="Chromosome"/>
</dbReference>
<dbReference type="PANTHER" id="PTHR12302:SF3">
    <property type="entry name" value="SERINE_THREONINE-PROTEIN KINASE 31"/>
    <property type="match status" value="1"/>
</dbReference>
<dbReference type="RefSeq" id="WP_011128442.1">
    <property type="nucleotide sequence ID" value="NC_005070.1"/>
</dbReference>
<dbReference type="InterPro" id="IPR035437">
    <property type="entry name" value="SNase_OB-fold_sf"/>
</dbReference>
<dbReference type="Gene3D" id="2.40.50.90">
    <property type="match status" value="1"/>
</dbReference>
<evidence type="ECO:0000313" key="5">
    <source>
        <dbReference type="EMBL" id="CAE08093.1"/>
    </source>
</evidence>
<dbReference type="STRING" id="84588.SYNW1578"/>
<keyword evidence="6" id="KW-1185">Reference proteome</keyword>
<evidence type="ECO:0000256" key="3">
    <source>
        <dbReference type="ARBA" id="ARBA00022801"/>
    </source>
</evidence>
<dbReference type="HOGENOM" id="CLU_046484_7_0_3"/>
<dbReference type="SUPFAM" id="SSF50199">
    <property type="entry name" value="Staphylococcal nuclease"/>
    <property type="match status" value="1"/>
</dbReference>
<evidence type="ECO:0000256" key="2">
    <source>
        <dbReference type="ARBA" id="ARBA00022759"/>
    </source>
</evidence>
<dbReference type="EMBL" id="BX569693">
    <property type="protein sequence ID" value="CAE08093.1"/>
    <property type="molecule type" value="Genomic_DNA"/>
</dbReference>
<dbReference type="GO" id="GO:0016787">
    <property type="term" value="F:hydrolase activity"/>
    <property type="evidence" value="ECO:0007669"/>
    <property type="project" value="UniProtKB-KW"/>
</dbReference>
<evidence type="ECO:0000313" key="6">
    <source>
        <dbReference type="Proteomes" id="UP000001422"/>
    </source>
</evidence>
<dbReference type="PROSITE" id="PS50830">
    <property type="entry name" value="TNASE_3"/>
    <property type="match status" value="1"/>
</dbReference>
<reference evidence="5 6" key="1">
    <citation type="journal article" date="2003" name="Nature">
        <title>The genome of a motile marine Synechococcus.</title>
        <authorList>
            <person name="Palenik B."/>
            <person name="Brahamsha B."/>
            <person name="Larimer F."/>
            <person name="Land M."/>
            <person name="Hauser L."/>
            <person name="Chain P."/>
            <person name="Lamerdin J."/>
            <person name="Regala W."/>
            <person name="Allen E.A."/>
            <person name="McCarren J."/>
            <person name="Paulsen I."/>
            <person name="Dufresne A."/>
            <person name="Partensky F."/>
            <person name="Webb E."/>
            <person name="Waterbury J."/>
        </authorList>
    </citation>
    <scope>NUCLEOTIDE SEQUENCE [LARGE SCALE GENOMIC DNA]</scope>
    <source>
        <strain evidence="5 6">WH8102</strain>
    </source>
</reference>
<keyword evidence="1" id="KW-0540">Nuclease</keyword>
<keyword evidence="2" id="KW-0255">Endonuclease</keyword>
<accession>Q7U5W3</accession>
<organism evidence="5 6">
    <name type="scientific">Parasynechococcus marenigrum (strain WH8102)</name>
    <dbReference type="NCBI Taxonomy" id="84588"/>
    <lineage>
        <taxon>Bacteria</taxon>
        <taxon>Bacillati</taxon>
        <taxon>Cyanobacteriota</taxon>
        <taxon>Cyanophyceae</taxon>
        <taxon>Synechococcales</taxon>
        <taxon>Prochlorococcaceae</taxon>
        <taxon>Parasynechococcus</taxon>
        <taxon>Parasynechococcus marenigrum</taxon>
    </lineage>
</organism>
<dbReference type="eggNOG" id="COG1525">
    <property type="taxonomic scope" value="Bacteria"/>
</dbReference>
<dbReference type="Pfam" id="PF00565">
    <property type="entry name" value="SNase"/>
    <property type="match status" value="1"/>
</dbReference>
<dbReference type="PANTHER" id="PTHR12302">
    <property type="entry name" value="EBNA2 BINDING PROTEIN P100"/>
    <property type="match status" value="1"/>
</dbReference>
<proteinExistence type="predicted"/>